<evidence type="ECO:0000313" key="3">
    <source>
        <dbReference type="Proteomes" id="UP001164803"/>
    </source>
</evidence>
<protein>
    <submittedName>
        <fullName evidence="2">MBL fold metallo-hydrolase</fullName>
    </submittedName>
</protein>
<dbReference type="Pfam" id="PF12706">
    <property type="entry name" value="Lactamase_B_2"/>
    <property type="match status" value="1"/>
</dbReference>
<gene>
    <name evidence="2" type="ORF">NZD86_05970</name>
</gene>
<dbReference type="InterPro" id="IPR036866">
    <property type="entry name" value="RibonucZ/Hydroxyglut_hydro"/>
</dbReference>
<name>A0ABY6Z572_9BACL</name>
<dbReference type="RefSeq" id="WP_268045578.1">
    <property type="nucleotide sequence ID" value="NZ_CP104064.1"/>
</dbReference>
<evidence type="ECO:0000313" key="2">
    <source>
        <dbReference type="EMBL" id="WAH38033.1"/>
    </source>
</evidence>
<dbReference type="Gene3D" id="3.60.15.10">
    <property type="entry name" value="Ribonuclease Z/Hydroxyacylglutathione hydrolase-like"/>
    <property type="match status" value="1"/>
</dbReference>
<dbReference type="Proteomes" id="UP001164803">
    <property type="component" value="Chromosome"/>
</dbReference>
<sequence length="289" mass="31904">MVKRYRHCEALVDDIRNTVVPANAVALWNLGQAGVLLKGESRDGGKQLPTIVIDPYLTRAIETNQPGTEFVREYDAPLAPEDLAGVAMVLLTHHHDDHLDLSTIGPLHKASPGTRFIIPAPHVGMLRDIGISDDAIILAHAGQTIHTGDVEILPVAAAHTEYETDSSGDHLYLGYVVSMNGIRVYHSGDTIVTDELVQTMKAVKPHIAMLPINGGDYARSRRGIVGNMTAREAVDFAVEIGADMLLPNHYDMFPNNRDNPAHFVDYLFHHHRNLKFHMSTVGERFIYLS</sequence>
<evidence type="ECO:0000259" key="1">
    <source>
        <dbReference type="Pfam" id="PF12706"/>
    </source>
</evidence>
<organism evidence="2 3">
    <name type="scientific">Alicyclobacillus dauci</name>
    <dbReference type="NCBI Taxonomy" id="1475485"/>
    <lineage>
        <taxon>Bacteria</taxon>
        <taxon>Bacillati</taxon>
        <taxon>Bacillota</taxon>
        <taxon>Bacilli</taxon>
        <taxon>Bacillales</taxon>
        <taxon>Alicyclobacillaceae</taxon>
        <taxon>Alicyclobacillus</taxon>
    </lineage>
</organism>
<feature type="domain" description="Metallo-beta-lactamase" evidence="1">
    <location>
        <begin position="51"/>
        <end position="250"/>
    </location>
</feature>
<dbReference type="PANTHER" id="PTHR43546">
    <property type="entry name" value="UPF0173 METAL-DEPENDENT HYDROLASE MJ1163-RELATED"/>
    <property type="match status" value="1"/>
</dbReference>
<reference evidence="2" key="1">
    <citation type="submission" date="2022-08" db="EMBL/GenBank/DDBJ databases">
        <title>Alicyclobacillus dauci DSM2870, complete genome.</title>
        <authorList>
            <person name="Wang Q."/>
            <person name="Cai R."/>
            <person name="Wang Z."/>
        </authorList>
    </citation>
    <scope>NUCLEOTIDE SEQUENCE</scope>
    <source>
        <strain evidence="2">DSM 28700</strain>
    </source>
</reference>
<keyword evidence="3" id="KW-1185">Reference proteome</keyword>
<dbReference type="EMBL" id="CP104064">
    <property type="protein sequence ID" value="WAH38033.1"/>
    <property type="molecule type" value="Genomic_DNA"/>
</dbReference>
<dbReference type="InterPro" id="IPR050114">
    <property type="entry name" value="UPF0173_UPF0282_UlaG_hydrolase"/>
</dbReference>
<dbReference type="InterPro" id="IPR001279">
    <property type="entry name" value="Metallo-B-lactamas"/>
</dbReference>
<dbReference type="SUPFAM" id="SSF56281">
    <property type="entry name" value="Metallo-hydrolase/oxidoreductase"/>
    <property type="match status" value="1"/>
</dbReference>
<accession>A0ABY6Z572</accession>
<proteinExistence type="predicted"/>